<evidence type="ECO:0000256" key="4">
    <source>
        <dbReference type="PROSITE-ProRule" id="PRU00335"/>
    </source>
</evidence>
<gene>
    <name evidence="6" type="ORF">B2J69_05795</name>
</gene>
<dbReference type="Gene3D" id="1.10.357.10">
    <property type="entry name" value="Tetracycline Repressor, domain 2"/>
    <property type="match status" value="1"/>
</dbReference>
<accession>A0A1V9DME5</accession>
<dbReference type="PROSITE" id="PS50977">
    <property type="entry name" value="HTH_TETR_2"/>
    <property type="match status" value="1"/>
</dbReference>
<evidence type="ECO:0000256" key="2">
    <source>
        <dbReference type="ARBA" id="ARBA00023125"/>
    </source>
</evidence>
<organism evidence="6 7">
    <name type="scientific">Pantoea latae</name>
    <dbReference type="NCBI Taxonomy" id="1964541"/>
    <lineage>
        <taxon>Bacteria</taxon>
        <taxon>Pseudomonadati</taxon>
        <taxon>Pseudomonadota</taxon>
        <taxon>Gammaproteobacteria</taxon>
        <taxon>Enterobacterales</taxon>
        <taxon>Erwiniaceae</taxon>
        <taxon>Pantoea</taxon>
    </lineage>
</organism>
<dbReference type="InterPro" id="IPR023772">
    <property type="entry name" value="DNA-bd_HTH_TetR-type_CS"/>
</dbReference>
<dbReference type="Pfam" id="PF00440">
    <property type="entry name" value="TetR_N"/>
    <property type="match status" value="1"/>
</dbReference>
<sequence>MNKQREARDARHRTRQDEIIAAARRCFRQSGFHAASMAQLASAASLSVGQIYRYFPSKDALIEEMVTRIVDSRVAAMSEQTDASHLADMIARRDTLNEEDEMLMLEVAAEASRNPRVAEILQTAETRLFHNACEKMRVDYPHLSDAQRAACVEVLAVLVEGTAFRRLTTQKASADLLHTLYKQMIHDLVKPSEDK</sequence>
<dbReference type="InterPro" id="IPR001647">
    <property type="entry name" value="HTH_TetR"/>
</dbReference>
<feature type="DNA-binding region" description="H-T-H motif" evidence="4">
    <location>
        <begin position="36"/>
        <end position="55"/>
    </location>
</feature>
<reference evidence="6 7" key="1">
    <citation type="submission" date="2017-02" db="EMBL/GenBank/DDBJ databases">
        <title>Whole genome shotgun sequence of Pantoea agglomerans strain AS1 isolated from a cycad, Zamia floridana in Central Florida, USA.</title>
        <authorList>
            <person name="Lata P."/>
            <person name="Govindarajan S."/>
            <person name="Qi F."/>
            <person name="Li J.-L."/>
            <person name="Maurya S.K."/>
            <person name="Sahoo M.K."/>
        </authorList>
    </citation>
    <scope>NUCLEOTIDE SEQUENCE [LARGE SCALE GENOMIC DNA]</scope>
    <source>
        <strain evidence="6 7">AS1</strain>
    </source>
</reference>
<dbReference type="GO" id="GO:0003700">
    <property type="term" value="F:DNA-binding transcription factor activity"/>
    <property type="evidence" value="ECO:0007669"/>
    <property type="project" value="TreeGrafter"/>
</dbReference>
<dbReference type="AlphaFoldDB" id="A0A1V9DME5"/>
<dbReference type="GO" id="GO:0000976">
    <property type="term" value="F:transcription cis-regulatory region binding"/>
    <property type="evidence" value="ECO:0007669"/>
    <property type="project" value="TreeGrafter"/>
</dbReference>
<dbReference type="EMBL" id="MWUE01000008">
    <property type="protein sequence ID" value="OQP35029.1"/>
    <property type="molecule type" value="Genomic_DNA"/>
</dbReference>
<evidence type="ECO:0000259" key="5">
    <source>
        <dbReference type="PROSITE" id="PS50977"/>
    </source>
</evidence>
<dbReference type="SUPFAM" id="SSF46689">
    <property type="entry name" value="Homeodomain-like"/>
    <property type="match status" value="1"/>
</dbReference>
<dbReference type="PANTHER" id="PTHR30055:SF234">
    <property type="entry name" value="HTH-TYPE TRANSCRIPTIONAL REGULATOR BETI"/>
    <property type="match status" value="1"/>
</dbReference>
<dbReference type="InterPro" id="IPR009057">
    <property type="entry name" value="Homeodomain-like_sf"/>
</dbReference>
<name>A0A1V9DME5_9GAMM</name>
<dbReference type="PANTHER" id="PTHR30055">
    <property type="entry name" value="HTH-TYPE TRANSCRIPTIONAL REGULATOR RUTR"/>
    <property type="match status" value="1"/>
</dbReference>
<keyword evidence="3" id="KW-0804">Transcription</keyword>
<protein>
    <submittedName>
        <fullName evidence="6">TetR family transcriptional regulator</fullName>
    </submittedName>
</protein>
<proteinExistence type="predicted"/>
<evidence type="ECO:0000256" key="3">
    <source>
        <dbReference type="ARBA" id="ARBA00023163"/>
    </source>
</evidence>
<dbReference type="RefSeq" id="WP_081137277.1">
    <property type="nucleotide sequence ID" value="NZ_MWUE01000008.1"/>
</dbReference>
<feature type="domain" description="HTH tetR-type" evidence="5">
    <location>
        <begin position="13"/>
        <end position="73"/>
    </location>
</feature>
<dbReference type="PROSITE" id="PS01081">
    <property type="entry name" value="HTH_TETR_1"/>
    <property type="match status" value="1"/>
</dbReference>
<dbReference type="OrthoDB" id="5816932at2"/>
<dbReference type="PRINTS" id="PR00455">
    <property type="entry name" value="HTHTETR"/>
</dbReference>
<keyword evidence="1" id="KW-0805">Transcription regulation</keyword>
<dbReference type="InterPro" id="IPR050109">
    <property type="entry name" value="HTH-type_TetR-like_transc_reg"/>
</dbReference>
<keyword evidence="2 4" id="KW-0238">DNA-binding</keyword>
<keyword evidence="7" id="KW-1185">Reference proteome</keyword>
<evidence type="ECO:0000313" key="7">
    <source>
        <dbReference type="Proteomes" id="UP000192769"/>
    </source>
</evidence>
<dbReference type="Proteomes" id="UP000192769">
    <property type="component" value="Unassembled WGS sequence"/>
</dbReference>
<comment type="caution">
    <text evidence="6">The sequence shown here is derived from an EMBL/GenBank/DDBJ whole genome shotgun (WGS) entry which is preliminary data.</text>
</comment>
<evidence type="ECO:0000256" key="1">
    <source>
        <dbReference type="ARBA" id="ARBA00023015"/>
    </source>
</evidence>
<evidence type="ECO:0000313" key="6">
    <source>
        <dbReference type="EMBL" id="OQP35029.1"/>
    </source>
</evidence>